<evidence type="ECO:0008006" key="4">
    <source>
        <dbReference type="Google" id="ProtNLM"/>
    </source>
</evidence>
<dbReference type="Proteomes" id="UP001597097">
    <property type="component" value="Unassembled WGS sequence"/>
</dbReference>
<comment type="caution">
    <text evidence="2">The sequence shown here is derived from an EMBL/GenBank/DDBJ whole genome shotgun (WGS) entry which is preliminary data.</text>
</comment>
<protein>
    <recommendedName>
        <fullName evidence="4">DUF4352 domain-containing protein</fullName>
    </recommendedName>
</protein>
<accession>A0ABW4G480</accession>
<keyword evidence="1" id="KW-1133">Transmembrane helix</keyword>
<keyword evidence="3" id="KW-1185">Reference proteome</keyword>
<evidence type="ECO:0000313" key="3">
    <source>
        <dbReference type="Proteomes" id="UP001597097"/>
    </source>
</evidence>
<dbReference type="EMBL" id="JBHUCM010000010">
    <property type="protein sequence ID" value="MFD1537518.1"/>
    <property type="molecule type" value="Genomic_DNA"/>
</dbReference>
<feature type="transmembrane region" description="Helical" evidence="1">
    <location>
        <begin position="14"/>
        <end position="37"/>
    </location>
</feature>
<keyword evidence="1" id="KW-0472">Membrane</keyword>
<organism evidence="2 3">
    <name type="scientific">Nonomuraea guangzhouensis</name>
    <dbReference type="NCBI Taxonomy" id="1291555"/>
    <lineage>
        <taxon>Bacteria</taxon>
        <taxon>Bacillati</taxon>
        <taxon>Actinomycetota</taxon>
        <taxon>Actinomycetes</taxon>
        <taxon>Streptosporangiales</taxon>
        <taxon>Streptosporangiaceae</taxon>
        <taxon>Nonomuraea</taxon>
    </lineage>
</organism>
<name>A0ABW4G480_9ACTN</name>
<keyword evidence="1" id="KW-0812">Transmembrane</keyword>
<sequence length="219" mass="23166">MTEPSGSKNPKRPVVVPAVALVAVTALGITALLGGFAEVPDPAPPQYGEGAVLDQGQFSTQFVTAKVTTQKATADWDTDKRFVELVFKVTNQGKATAMVGLPPDKPERAAALTSFAGSLVKVTPQVQVKGVPTVYSLSKNAKSGQLQPGVPTTVILRYDLDKGATPPKKMTLDVGGFVYEGGFNDPSFHWSMESEEEDDVQQAVVKAQVTLPVHDAETA</sequence>
<reference evidence="3" key="1">
    <citation type="journal article" date="2019" name="Int. J. Syst. Evol. Microbiol.">
        <title>The Global Catalogue of Microorganisms (GCM) 10K type strain sequencing project: providing services to taxonomists for standard genome sequencing and annotation.</title>
        <authorList>
            <consortium name="The Broad Institute Genomics Platform"/>
            <consortium name="The Broad Institute Genome Sequencing Center for Infectious Disease"/>
            <person name="Wu L."/>
            <person name="Ma J."/>
        </authorList>
    </citation>
    <scope>NUCLEOTIDE SEQUENCE [LARGE SCALE GENOMIC DNA]</scope>
    <source>
        <strain evidence="3">CGMCC 1.15399</strain>
    </source>
</reference>
<evidence type="ECO:0000313" key="2">
    <source>
        <dbReference type="EMBL" id="MFD1537518.1"/>
    </source>
</evidence>
<proteinExistence type="predicted"/>
<evidence type="ECO:0000256" key="1">
    <source>
        <dbReference type="SAM" id="Phobius"/>
    </source>
</evidence>
<gene>
    <name evidence="2" type="ORF">ACFSJ0_10770</name>
</gene>
<dbReference type="RefSeq" id="WP_219534662.1">
    <property type="nucleotide sequence ID" value="NZ_JAHKRM010000023.1"/>
</dbReference>